<organism evidence="1 2">
    <name type="scientific">Shewanella psychrophila</name>
    <dbReference type="NCBI Taxonomy" id="225848"/>
    <lineage>
        <taxon>Bacteria</taxon>
        <taxon>Pseudomonadati</taxon>
        <taxon>Pseudomonadota</taxon>
        <taxon>Gammaproteobacteria</taxon>
        <taxon>Alteromonadales</taxon>
        <taxon>Shewanellaceae</taxon>
        <taxon>Shewanella</taxon>
    </lineage>
</organism>
<dbReference type="EMBL" id="CP014782">
    <property type="protein sequence ID" value="AQS38977.1"/>
    <property type="molecule type" value="Genomic_DNA"/>
</dbReference>
<dbReference type="Gene3D" id="1.20.120.330">
    <property type="entry name" value="Nucleotidyltransferases domain 2"/>
    <property type="match status" value="1"/>
</dbReference>
<reference evidence="1 2" key="1">
    <citation type="submission" date="2016-03" db="EMBL/GenBank/DDBJ databases">
        <title>Complete genome sequence of Shewanella psychrophila WP2, a deep sea bacterium isolated from west Pacific sediment.</title>
        <authorList>
            <person name="Xu G."/>
            <person name="Jian H."/>
        </authorList>
    </citation>
    <scope>NUCLEOTIDE SEQUENCE [LARGE SCALE GENOMIC DNA]</scope>
    <source>
        <strain evidence="1 2">WP2</strain>
    </source>
</reference>
<dbReference type="STRING" id="225848.Sps_03862"/>
<proteinExistence type="predicted"/>
<gene>
    <name evidence="1" type="ORF">Sps_03862</name>
</gene>
<evidence type="ECO:0000313" key="2">
    <source>
        <dbReference type="Proteomes" id="UP000189545"/>
    </source>
</evidence>
<protein>
    <submittedName>
        <fullName evidence="1">Uncharacterized protein</fullName>
    </submittedName>
</protein>
<accession>A0A1S6HTT4</accession>
<dbReference type="Proteomes" id="UP000189545">
    <property type="component" value="Chromosome"/>
</dbReference>
<name>A0A1S6HTT4_9GAMM</name>
<keyword evidence="2" id="KW-1185">Reference proteome</keyword>
<sequence length="62" mass="7289">MKNEGISKGKIINYHCYLRQNPHYKPSYAITLEELEWLGERVAYLQALTERLCKAKIASYLE</sequence>
<dbReference type="OrthoDB" id="6397042at2"/>
<evidence type="ECO:0000313" key="1">
    <source>
        <dbReference type="EMBL" id="AQS38977.1"/>
    </source>
</evidence>
<dbReference type="AlphaFoldDB" id="A0A1S6HTT4"/>
<dbReference type="RefSeq" id="WP_077753946.1">
    <property type="nucleotide sequence ID" value="NZ_CP014782.1"/>
</dbReference>
<dbReference type="KEGG" id="spsw:Sps_03862"/>